<name>A0A3P7KMZ4_STRVU</name>
<evidence type="ECO:0000313" key="3">
    <source>
        <dbReference type="Proteomes" id="UP000270094"/>
    </source>
</evidence>
<protein>
    <recommendedName>
        <fullName evidence="4">VWFA domain-containing protein</fullName>
    </recommendedName>
</protein>
<evidence type="ECO:0008006" key="4">
    <source>
        <dbReference type="Google" id="ProtNLM"/>
    </source>
</evidence>
<dbReference type="OrthoDB" id="10639470at2759"/>
<keyword evidence="1" id="KW-0812">Transmembrane</keyword>
<keyword evidence="3" id="KW-1185">Reference proteome</keyword>
<reference evidence="2 3" key="1">
    <citation type="submission" date="2018-11" db="EMBL/GenBank/DDBJ databases">
        <authorList>
            <consortium name="Pathogen Informatics"/>
        </authorList>
    </citation>
    <scope>NUCLEOTIDE SEQUENCE [LARGE SCALE GENOMIC DNA]</scope>
</reference>
<evidence type="ECO:0000256" key="1">
    <source>
        <dbReference type="SAM" id="Phobius"/>
    </source>
</evidence>
<feature type="transmembrane region" description="Helical" evidence="1">
    <location>
        <begin position="22"/>
        <end position="46"/>
    </location>
</feature>
<sequence length="128" mass="14303">MDAYHAVVIVVDLSGGIGVDDAAGIATAVLFPFVMTTATVTLVAYGQPEVFIRSAKYSPGRGRNYEFWRARIAELKTYNVGKNYNLFKALSSTQGYYEDAPDHRRMLILIITGKHQDDDKLKEKIEEV</sequence>
<evidence type="ECO:0000313" key="2">
    <source>
        <dbReference type="EMBL" id="VDM68752.1"/>
    </source>
</evidence>
<dbReference type="InterPro" id="IPR036465">
    <property type="entry name" value="vWFA_dom_sf"/>
</dbReference>
<organism evidence="2 3">
    <name type="scientific">Strongylus vulgaris</name>
    <name type="common">Blood worm</name>
    <dbReference type="NCBI Taxonomy" id="40348"/>
    <lineage>
        <taxon>Eukaryota</taxon>
        <taxon>Metazoa</taxon>
        <taxon>Ecdysozoa</taxon>
        <taxon>Nematoda</taxon>
        <taxon>Chromadorea</taxon>
        <taxon>Rhabditida</taxon>
        <taxon>Rhabditina</taxon>
        <taxon>Rhabditomorpha</taxon>
        <taxon>Strongyloidea</taxon>
        <taxon>Strongylidae</taxon>
        <taxon>Strongylus</taxon>
    </lineage>
</organism>
<gene>
    <name evidence="2" type="ORF">SVUK_LOCUS3750</name>
</gene>
<dbReference type="SUPFAM" id="SSF53300">
    <property type="entry name" value="vWA-like"/>
    <property type="match status" value="1"/>
</dbReference>
<dbReference type="EMBL" id="UYYB01009864">
    <property type="protein sequence ID" value="VDM68752.1"/>
    <property type="molecule type" value="Genomic_DNA"/>
</dbReference>
<accession>A0A3P7KMZ4</accession>
<dbReference type="AlphaFoldDB" id="A0A3P7KMZ4"/>
<keyword evidence="1" id="KW-1133">Transmembrane helix</keyword>
<keyword evidence="1" id="KW-0472">Membrane</keyword>
<proteinExistence type="predicted"/>
<dbReference type="Proteomes" id="UP000270094">
    <property type="component" value="Unassembled WGS sequence"/>
</dbReference>